<dbReference type="InterPro" id="IPR029044">
    <property type="entry name" value="Nucleotide-diphossugar_trans"/>
</dbReference>
<dbReference type="PANTHER" id="PTHR43685">
    <property type="entry name" value="GLYCOSYLTRANSFERASE"/>
    <property type="match status" value="1"/>
</dbReference>
<dbReference type="PANTHER" id="PTHR43685:SF2">
    <property type="entry name" value="GLYCOSYLTRANSFERASE 2-LIKE DOMAIN-CONTAINING PROTEIN"/>
    <property type="match status" value="1"/>
</dbReference>
<dbReference type="InterPro" id="IPR001173">
    <property type="entry name" value="Glyco_trans_2-like"/>
</dbReference>
<sequence length="271" mass="31591">MKISIVIVTYNRLHALAELLESISRQTLKPFEIVIVNDAGESVQELIELYHELPIQLIELKENVKHVRARNIAVSKTSGDAIMLADDDDYFTTGHIERMAAALREYDFVYSDVEIVSFNTTDHTRIPTSRRLFAYNDDLEEMRRFSTYVPSGSLYKKEIHEQIGMFDPDIHNYWDWDFFLRVAKSFKIKRVPVASVIYAFSNTGNHQSSQLNEKRQHYLNKLSAKHQLGELSTKNFFVLLEEPEMKNREAESEVVWDGKPMHSRLVKRTFS</sequence>
<evidence type="ECO:0000313" key="2">
    <source>
        <dbReference type="EMBL" id="MFC0272404.1"/>
    </source>
</evidence>
<dbReference type="Pfam" id="PF00535">
    <property type="entry name" value="Glycos_transf_2"/>
    <property type="match status" value="1"/>
</dbReference>
<dbReference type="InterPro" id="IPR050834">
    <property type="entry name" value="Glycosyltransf_2"/>
</dbReference>
<dbReference type="Gene3D" id="3.90.550.10">
    <property type="entry name" value="Spore Coat Polysaccharide Biosynthesis Protein SpsA, Chain A"/>
    <property type="match status" value="1"/>
</dbReference>
<comment type="caution">
    <text evidence="2">The sequence shown here is derived from an EMBL/GenBank/DDBJ whole genome shotgun (WGS) entry which is preliminary data.</text>
</comment>
<keyword evidence="3" id="KW-1185">Reference proteome</keyword>
<protein>
    <submittedName>
        <fullName evidence="2">Glycosyltransferase family 2 protein</fullName>
    </submittedName>
</protein>
<reference evidence="2 3" key="1">
    <citation type="submission" date="2024-09" db="EMBL/GenBank/DDBJ databases">
        <authorList>
            <person name="Sun Q."/>
            <person name="Mori K."/>
        </authorList>
    </citation>
    <scope>NUCLEOTIDE SEQUENCE [LARGE SCALE GENOMIC DNA]</scope>
    <source>
        <strain evidence="2 3">CCM 7228</strain>
    </source>
</reference>
<feature type="domain" description="Glycosyltransferase 2-like" evidence="1">
    <location>
        <begin position="4"/>
        <end position="163"/>
    </location>
</feature>
<proteinExistence type="predicted"/>
<dbReference type="EMBL" id="JBHLVO010000010">
    <property type="protein sequence ID" value="MFC0272404.1"/>
    <property type="molecule type" value="Genomic_DNA"/>
</dbReference>
<dbReference type="CDD" id="cd00761">
    <property type="entry name" value="Glyco_tranf_GTA_type"/>
    <property type="match status" value="1"/>
</dbReference>
<dbReference type="SUPFAM" id="SSF53448">
    <property type="entry name" value="Nucleotide-diphospho-sugar transferases"/>
    <property type="match status" value="1"/>
</dbReference>
<evidence type="ECO:0000313" key="3">
    <source>
        <dbReference type="Proteomes" id="UP001589854"/>
    </source>
</evidence>
<name>A0ABV6GFE4_9BACI</name>
<dbReference type="Proteomes" id="UP001589854">
    <property type="component" value="Unassembled WGS sequence"/>
</dbReference>
<organism evidence="2 3">
    <name type="scientific">Metabacillus herbersteinensis</name>
    <dbReference type="NCBI Taxonomy" id="283816"/>
    <lineage>
        <taxon>Bacteria</taxon>
        <taxon>Bacillati</taxon>
        <taxon>Bacillota</taxon>
        <taxon>Bacilli</taxon>
        <taxon>Bacillales</taxon>
        <taxon>Bacillaceae</taxon>
        <taxon>Metabacillus</taxon>
    </lineage>
</organism>
<evidence type="ECO:0000259" key="1">
    <source>
        <dbReference type="Pfam" id="PF00535"/>
    </source>
</evidence>
<gene>
    <name evidence="2" type="ORF">ACFFIX_13265</name>
</gene>
<accession>A0ABV6GFE4</accession>
<dbReference type="RefSeq" id="WP_378934672.1">
    <property type="nucleotide sequence ID" value="NZ_JBHLVO010000010.1"/>
</dbReference>